<dbReference type="SUPFAM" id="SSF51011">
    <property type="entry name" value="Glycosyl hydrolase domain"/>
    <property type="match status" value="1"/>
</dbReference>
<evidence type="ECO:0000256" key="4">
    <source>
        <dbReference type="ARBA" id="ARBA00012541"/>
    </source>
</evidence>
<dbReference type="Pfam" id="PF02922">
    <property type="entry name" value="CBM_48"/>
    <property type="match status" value="1"/>
</dbReference>
<dbReference type="EMBL" id="JBBMER010000001">
    <property type="protein sequence ID" value="MEQ2378326.1"/>
    <property type="molecule type" value="Genomic_DNA"/>
</dbReference>
<dbReference type="CDD" id="cd02855">
    <property type="entry name" value="E_set_GBE_prok_N"/>
    <property type="match status" value="1"/>
</dbReference>
<evidence type="ECO:0000256" key="1">
    <source>
        <dbReference type="ARBA" id="ARBA00000826"/>
    </source>
</evidence>
<gene>
    <name evidence="9" type="ORF">WMO14_00310</name>
</gene>
<keyword evidence="6" id="KW-0808">Transferase</keyword>
<keyword evidence="5" id="KW-0328">Glycosyltransferase</keyword>
<dbReference type="InterPro" id="IPR006048">
    <property type="entry name" value="A-amylase/branching_C"/>
</dbReference>
<dbReference type="InterPro" id="IPR006047">
    <property type="entry name" value="GH13_cat_dom"/>
</dbReference>
<comment type="similarity">
    <text evidence="3">Belongs to the glycosyl hydrolase 13 family. GlgB subfamily.</text>
</comment>
<accession>A0ABV1BRD7</accession>
<dbReference type="Gene3D" id="3.20.20.80">
    <property type="entry name" value="Glycosidases"/>
    <property type="match status" value="1"/>
</dbReference>
<comment type="function">
    <text evidence="2">Catalyzes the formation of the alpha-1,6-glucosidic linkages in glycogen by scission of a 1,4-alpha-linked oligosaccharide from growing alpha-1,4-glucan chains and the subsequent attachment of the oligosaccharide to the alpha-1,6 position.</text>
</comment>
<evidence type="ECO:0000256" key="5">
    <source>
        <dbReference type="ARBA" id="ARBA00022676"/>
    </source>
</evidence>
<organism evidence="9 10">
    <name type="scientific">[Lactobacillus] rogosae</name>
    <dbReference type="NCBI Taxonomy" id="706562"/>
    <lineage>
        <taxon>Bacteria</taxon>
        <taxon>Bacillati</taxon>
        <taxon>Bacillota</taxon>
        <taxon>Clostridia</taxon>
        <taxon>Lachnospirales</taxon>
        <taxon>Lachnospiraceae</taxon>
        <taxon>Lachnospira</taxon>
    </lineage>
</organism>
<dbReference type="InterPro" id="IPR037439">
    <property type="entry name" value="Branching_enzy"/>
</dbReference>
<evidence type="ECO:0000313" key="10">
    <source>
        <dbReference type="Proteomes" id="UP001442364"/>
    </source>
</evidence>
<dbReference type="PANTHER" id="PTHR43651:SF3">
    <property type="entry name" value="1,4-ALPHA-GLUCAN-BRANCHING ENZYME"/>
    <property type="match status" value="1"/>
</dbReference>
<dbReference type="InterPro" id="IPR004193">
    <property type="entry name" value="Glyco_hydro_13_N"/>
</dbReference>
<keyword evidence="10" id="KW-1185">Reference proteome</keyword>
<dbReference type="Gene3D" id="2.60.40.10">
    <property type="entry name" value="Immunoglobulins"/>
    <property type="match status" value="2"/>
</dbReference>
<dbReference type="InterPro" id="IPR017853">
    <property type="entry name" value="GH"/>
</dbReference>
<name>A0ABV1BRD7_9FIRM</name>
<evidence type="ECO:0000256" key="6">
    <source>
        <dbReference type="ARBA" id="ARBA00022679"/>
    </source>
</evidence>
<dbReference type="Pfam" id="PF00128">
    <property type="entry name" value="Alpha-amylase"/>
    <property type="match status" value="1"/>
</dbReference>
<dbReference type="InterPro" id="IPR014756">
    <property type="entry name" value="Ig_E-set"/>
</dbReference>
<protein>
    <recommendedName>
        <fullName evidence="4">1,4-alpha-glucan branching enzyme</fullName>
        <ecNumber evidence="4">2.4.1.18</ecNumber>
    </recommendedName>
</protein>
<evidence type="ECO:0000256" key="3">
    <source>
        <dbReference type="ARBA" id="ARBA00009000"/>
    </source>
</evidence>
<evidence type="ECO:0000259" key="8">
    <source>
        <dbReference type="SMART" id="SM00642"/>
    </source>
</evidence>
<dbReference type="EC" id="2.4.1.18" evidence="4"/>
<dbReference type="InterPro" id="IPR044143">
    <property type="entry name" value="GlgB_N_E_set_prok"/>
</dbReference>
<dbReference type="InterPro" id="IPR013783">
    <property type="entry name" value="Ig-like_fold"/>
</dbReference>
<evidence type="ECO:0000313" key="9">
    <source>
        <dbReference type="EMBL" id="MEQ2378326.1"/>
    </source>
</evidence>
<dbReference type="CDD" id="cd11322">
    <property type="entry name" value="AmyAc_Glg_BE"/>
    <property type="match status" value="1"/>
</dbReference>
<evidence type="ECO:0000256" key="2">
    <source>
        <dbReference type="ARBA" id="ARBA00002953"/>
    </source>
</evidence>
<dbReference type="PANTHER" id="PTHR43651">
    <property type="entry name" value="1,4-ALPHA-GLUCAN-BRANCHING ENZYME"/>
    <property type="match status" value="1"/>
</dbReference>
<feature type="coiled-coil region" evidence="7">
    <location>
        <begin position="741"/>
        <end position="810"/>
    </location>
</feature>
<comment type="caution">
    <text evidence="9">The sequence shown here is derived from an EMBL/GenBank/DDBJ whole genome shotgun (WGS) entry which is preliminary data.</text>
</comment>
<dbReference type="SUPFAM" id="SSF51445">
    <property type="entry name" value="(Trans)glycosidases"/>
    <property type="match status" value="1"/>
</dbReference>
<reference evidence="9 10" key="1">
    <citation type="submission" date="2024-03" db="EMBL/GenBank/DDBJ databases">
        <title>Human intestinal bacterial collection.</title>
        <authorList>
            <person name="Pauvert C."/>
            <person name="Hitch T.C.A."/>
            <person name="Clavel T."/>
        </authorList>
    </citation>
    <scope>NUCLEOTIDE SEQUENCE [LARGE SCALE GENOMIC DNA]</scope>
    <source>
        <strain evidence="9 10">CLA-AA-H255</strain>
    </source>
</reference>
<sequence>MDNKLYKLMDWPAIEEIVYSESSQPCSILGGHLVKEGYLIQVFRPDAVSVSVSVSERKRAIQLEKVDDAGFFAALIPIKKNVKYVLNIEDKNGHITRLRDPYSFGRFDKSEVIFNKFAAGTEYNAYNLLGNKVCEKDGISGVLFRTWAPNALRVSVVGEFNSWDGRIYQMERITDNGIYEIFIPQLEAGQEYMYEIKFKGANTVLKLDPYARQITQYADAHSVTGEPQAVQDNVKWVKQRKQIKGVNKPLSILEIAYDNIPVNKAKVNYMDIARYITEYVKDTGYTYVLIKGSDSIFEKTGYCYGASGYYAPSSQYGTATDFKHMIKELHNNGIGVIIDFNVAYFGIDIRSIVNYDGGDCYGYLKPRIIEKPQMNITTFAYEKGEVRSFLISAIAMWLDEYNIDGIKITDTATMLYLDYGKNPGEWTPNMYGGNENLDAIEFIKQMNEYVHKRNDGVITIADEKSLWSDVTRNNDNEDSLGFDYKLNDGFNEEFFEFVKQDPLFRKGMYNRVTYEMLYHYKEHFITNLTYEALKDDTLYAMVSGNDDKQRLSDIRAVLGYIYTYPGPVCVSYGNDTGALVSVDDDKMQILSRLEEPAYKQMKAYIKALNTLYTTDNSMYEADSSSDGFEWVDNYNAELTVYSYARYSSDNDMDIVAVNFTPVERKAYELNVPKAGKYKLVFNSDNEEYGGDGKVEAVVVKSAVEADSNDRYKMFVDIPASAMVVYKYESYTDIEIKEIQIKNEAKAAKVEAEKRVDLARELADKAEEEAVRAANAEKEAKESLRLAQNARKEAEKKALEAVKESERIDEEMKLRLSQLKK</sequence>
<dbReference type="SMART" id="SM00642">
    <property type="entry name" value="Aamy"/>
    <property type="match status" value="1"/>
</dbReference>
<dbReference type="PIRSF" id="PIRSF000463">
    <property type="entry name" value="GlgB"/>
    <property type="match status" value="1"/>
</dbReference>
<dbReference type="Gene3D" id="2.60.40.1180">
    <property type="entry name" value="Golgi alpha-mannosidase II"/>
    <property type="match status" value="1"/>
</dbReference>
<keyword evidence="7" id="KW-0175">Coiled coil</keyword>
<comment type="catalytic activity">
    <reaction evidence="1">
        <text>Transfers a segment of a (1-&gt;4)-alpha-D-glucan chain to a primary hydroxy group in a similar glucan chain.</text>
        <dbReference type="EC" id="2.4.1.18"/>
    </reaction>
</comment>
<dbReference type="InterPro" id="IPR013780">
    <property type="entry name" value="Glyco_hydro_b"/>
</dbReference>
<dbReference type="SUPFAM" id="SSF81296">
    <property type="entry name" value="E set domains"/>
    <property type="match status" value="2"/>
</dbReference>
<evidence type="ECO:0000256" key="7">
    <source>
        <dbReference type="SAM" id="Coils"/>
    </source>
</evidence>
<dbReference type="Pfam" id="PF22019">
    <property type="entry name" value="GlgB_N"/>
    <property type="match status" value="1"/>
</dbReference>
<feature type="domain" description="Glycosyl hydrolase family 13 catalytic" evidence="8">
    <location>
        <begin position="269"/>
        <end position="629"/>
    </location>
</feature>
<proteinExistence type="inferred from homology"/>
<dbReference type="Pfam" id="PF02806">
    <property type="entry name" value="Alpha-amylase_C"/>
    <property type="match status" value="1"/>
</dbReference>
<dbReference type="Proteomes" id="UP001442364">
    <property type="component" value="Unassembled WGS sequence"/>
</dbReference>
<dbReference type="RefSeq" id="WP_318295519.1">
    <property type="nucleotide sequence ID" value="NZ_JBBMER010000001.1"/>
</dbReference>
<dbReference type="InterPro" id="IPR054169">
    <property type="entry name" value="GlgB_N"/>
</dbReference>